<dbReference type="NCBIfam" id="NF041646">
    <property type="entry name" value="VC0807_fam"/>
    <property type="match status" value="1"/>
</dbReference>
<evidence type="ECO:0008006" key="4">
    <source>
        <dbReference type="Google" id="ProtNLM"/>
    </source>
</evidence>
<proteinExistence type="predicted"/>
<protein>
    <recommendedName>
        <fullName evidence="4">Intracellular septation protein A</fullName>
    </recommendedName>
</protein>
<name>A0AB33JTZ6_9ACTN</name>
<keyword evidence="2" id="KW-1133">Transmembrane helix</keyword>
<evidence type="ECO:0000256" key="1">
    <source>
        <dbReference type="SAM" id="MobiDB-lite"/>
    </source>
</evidence>
<feature type="compositionally biased region" description="Low complexity" evidence="1">
    <location>
        <begin position="11"/>
        <end position="20"/>
    </location>
</feature>
<feature type="transmembrane region" description="Helical" evidence="2">
    <location>
        <begin position="212"/>
        <end position="229"/>
    </location>
</feature>
<feature type="region of interest" description="Disordered" evidence="1">
    <location>
        <begin position="1"/>
        <end position="33"/>
    </location>
</feature>
<feature type="transmembrane region" description="Helical" evidence="2">
    <location>
        <begin position="176"/>
        <end position="197"/>
    </location>
</feature>
<accession>A0AB33JTZ6</accession>
<organism evidence="3">
    <name type="scientific">Kitasatospora sp. CMC57</name>
    <dbReference type="NCBI Taxonomy" id="3231513"/>
    <lineage>
        <taxon>Bacteria</taxon>
        <taxon>Bacillati</taxon>
        <taxon>Actinomycetota</taxon>
        <taxon>Actinomycetes</taxon>
        <taxon>Kitasatosporales</taxon>
        <taxon>Streptomycetaceae</taxon>
        <taxon>Kitasatospora</taxon>
    </lineage>
</organism>
<evidence type="ECO:0000256" key="2">
    <source>
        <dbReference type="SAM" id="Phobius"/>
    </source>
</evidence>
<gene>
    <name evidence="3" type="ORF">KCMC57_12560</name>
</gene>
<dbReference type="AlphaFoldDB" id="A0AB33JTZ6"/>
<dbReference type="RefSeq" id="WP_407987449.1">
    <property type="nucleotide sequence ID" value="NZ_AP035881.2"/>
</dbReference>
<feature type="transmembrane region" description="Helical" evidence="2">
    <location>
        <begin position="39"/>
        <end position="58"/>
    </location>
</feature>
<dbReference type="EMBL" id="AP035881">
    <property type="protein sequence ID" value="BFP44888.1"/>
    <property type="molecule type" value="Genomic_DNA"/>
</dbReference>
<keyword evidence="2" id="KW-0812">Transmembrane</keyword>
<reference evidence="3" key="1">
    <citation type="submission" date="2024-07" db="EMBL/GenBank/DDBJ databases">
        <title>Complete genome sequences of cellulolytic bacteria, Kitasatospora sp. CMC57 and Streptomyces sp. CMC78, isolated from Japanese agricultural soil.</title>
        <authorList>
            <person name="Hashimoto T."/>
            <person name="Ito M."/>
            <person name="Iwamoto M."/>
            <person name="Fukahori D."/>
            <person name="Shoda T."/>
            <person name="Sakoda M."/>
            <person name="Morohoshi T."/>
            <person name="Mitsuboshi M."/>
            <person name="Nishizawa T."/>
        </authorList>
    </citation>
    <scope>NUCLEOTIDE SEQUENCE</scope>
    <source>
        <strain evidence="3">CMC57</strain>
    </source>
</reference>
<feature type="transmembrane region" description="Helical" evidence="2">
    <location>
        <begin position="64"/>
        <end position="84"/>
    </location>
</feature>
<sequence length="236" mass="25519">MNGEIMQSESPRTTGPGAEPATPPTAGPGPRRRSGRRRLIESLVFELALPLGGYYVMVGLGLSQWAALTISGVVALPWLVHGLVKRGRIEVMPVFTLVLLVAGALMSVVTGSPRTLLVRDSWLFGVAGLWVLGSLATQRPFMLSAGRSVVASKVGEEAATAWAGRWRTEPVFRHHLRLLTAVWGAGFLADAVLRVVFACTLPVSTVPLVNSLQWLAVLGALFGFHYWYVSRHDLKV</sequence>
<feature type="compositionally biased region" description="Polar residues" evidence="1">
    <location>
        <begin position="1"/>
        <end position="10"/>
    </location>
</feature>
<evidence type="ECO:0000313" key="3">
    <source>
        <dbReference type="EMBL" id="BFP44888.1"/>
    </source>
</evidence>
<keyword evidence="2" id="KW-0472">Membrane</keyword>
<feature type="transmembrane region" description="Helical" evidence="2">
    <location>
        <begin position="91"/>
        <end position="109"/>
    </location>
</feature>
<feature type="transmembrane region" description="Helical" evidence="2">
    <location>
        <begin position="121"/>
        <end position="137"/>
    </location>
</feature>